<dbReference type="AlphaFoldDB" id="A0A3G9JTE8"/>
<keyword evidence="3" id="KW-1185">Reference proteome</keyword>
<evidence type="ECO:0008006" key="4">
    <source>
        <dbReference type="Google" id="ProtNLM"/>
    </source>
</evidence>
<feature type="transmembrane region" description="Helical" evidence="1">
    <location>
        <begin position="7"/>
        <end position="25"/>
    </location>
</feature>
<proteinExistence type="predicted"/>
<keyword evidence="1" id="KW-1133">Transmembrane helix</keyword>
<dbReference type="EMBL" id="AP019309">
    <property type="protein sequence ID" value="BBH27818.1"/>
    <property type="molecule type" value="Genomic_DNA"/>
</dbReference>
<sequence>MKNRHKIINIILLAAVVIFGVFIALRNDASKSIEKAMKKHYYVGYVHQKAEYLYFGENNKVGVGTMVKGSFVMTSSYQYKVSKKGDQYILSFHKRQFHIQKNDNNLPERLFGMTSKTNYTLKD</sequence>
<evidence type="ECO:0000313" key="2">
    <source>
        <dbReference type="EMBL" id="BBH27818.1"/>
    </source>
</evidence>
<organism evidence="2 3">
    <name type="scientific">Intestinibaculum porci</name>
    <dbReference type="NCBI Taxonomy" id="2487118"/>
    <lineage>
        <taxon>Bacteria</taxon>
        <taxon>Bacillati</taxon>
        <taxon>Bacillota</taxon>
        <taxon>Erysipelotrichia</taxon>
        <taxon>Erysipelotrichales</taxon>
        <taxon>Erysipelotrichaceae</taxon>
        <taxon>Intestinibaculum</taxon>
    </lineage>
</organism>
<name>A0A3G9JTE8_9FIRM</name>
<dbReference type="RefSeq" id="WP_125120514.1">
    <property type="nucleotide sequence ID" value="NZ_AP019309.1"/>
</dbReference>
<evidence type="ECO:0000313" key="3">
    <source>
        <dbReference type="Proteomes" id="UP000268059"/>
    </source>
</evidence>
<protein>
    <recommendedName>
        <fullName evidence="4">DUF3139 domain-containing protein</fullName>
    </recommendedName>
</protein>
<dbReference type="KEGG" id="ebm:SG0102_27520"/>
<accession>A0A3G9JTE8</accession>
<reference evidence="2 3" key="1">
    <citation type="submission" date="2018-11" db="EMBL/GenBank/DDBJ databases">
        <title>Novel Erysipelotrichaceae bacterium isolated from small intestine of a swine.</title>
        <authorList>
            <person name="Kim J.S."/>
            <person name="Choe H."/>
            <person name="Lee Y.R."/>
            <person name="Kim K.M."/>
            <person name="Park D.S."/>
        </authorList>
    </citation>
    <scope>NUCLEOTIDE SEQUENCE [LARGE SCALE GENOMIC DNA]</scope>
    <source>
        <strain evidence="2 3">SG0102</strain>
    </source>
</reference>
<keyword evidence="1" id="KW-0812">Transmembrane</keyword>
<dbReference type="InParanoid" id="A0A3G9JTE8"/>
<dbReference type="Proteomes" id="UP000268059">
    <property type="component" value="Chromosome"/>
</dbReference>
<keyword evidence="1" id="KW-0472">Membrane</keyword>
<evidence type="ECO:0000256" key="1">
    <source>
        <dbReference type="SAM" id="Phobius"/>
    </source>
</evidence>
<gene>
    <name evidence="2" type="ORF">SG0102_27520</name>
</gene>